<evidence type="ECO:0000313" key="2">
    <source>
        <dbReference type="EMBL" id="KAJ4163687.1"/>
    </source>
</evidence>
<dbReference type="SUPFAM" id="SSF51658">
    <property type="entry name" value="Xylose isomerase-like"/>
    <property type="match status" value="1"/>
</dbReference>
<dbReference type="InterPro" id="IPR050312">
    <property type="entry name" value="IolE/XylAMocC-like"/>
</dbReference>
<proteinExistence type="predicted"/>
<dbReference type="PANTHER" id="PTHR12110">
    <property type="entry name" value="HYDROXYPYRUVATE ISOMERASE"/>
    <property type="match status" value="1"/>
</dbReference>
<reference evidence="2" key="1">
    <citation type="journal article" date="2023" name="Access Microbiol">
        <title>De-novo genome assembly for Akanthomyces muscarius, a biocontrol agent of insect agricultural pests.</title>
        <authorList>
            <person name="Erdos Z."/>
            <person name="Studholme D.J."/>
            <person name="Raymond B."/>
            <person name="Sharma M."/>
        </authorList>
    </citation>
    <scope>NUCLEOTIDE SEQUENCE</scope>
    <source>
        <strain evidence="2">Ve6</strain>
    </source>
</reference>
<dbReference type="PANTHER" id="PTHR12110:SF21">
    <property type="entry name" value="XYLOSE ISOMERASE-LIKE TIM BARREL DOMAIN-CONTAINING PROTEIN"/>
    <property type="match status" value="1"/>
</dbReference>
<dbReference type="RefSeq" id="XP_056058602.1">
    <property type="nucleotide sequence ID" value="XM_056203110.1"/>
</dbReference>
<protein>
    <recommendedName>
        <fullName evidence="1">Xylose isomerase-like TIM barrel domain-containing protein</fullName>
    </recommendedName>
</protein>
<dbReference type="Proteomes" id="UP001144673">
    <property type="component" value="Chromosome 1"/>
</dbReference>
<evidence type="ECO:0000259" key="1">
    <source>
        <dbReference type="Pfam" id="PF01261"/>
    </source>
</evidence>
<dbReference type="AlphaFoldDB" id="A0A9W8UP89"/>
<dbReference type="Pfam" id="PF01261">
    <property type="entry name" value="AP_endonuc_2"/>
    <property type="match status" value="1"/>
</dbReference>
<dbReference type="GeneID" id="80892557"/>
<organism evidence="2 3">
    <name type="scientific">Akanthomyces muscarius</name>
    <name type="common">Entomopathogenic fungus</name>
    <name type="synonym">Lecanicillium muscarium</name>
    <dbReference type="NCBI Taxonomy" id="2231603"/>
    <lineage>
        <taxon>Eukaryota</taxon>
        <taxon>Fungi</taxon>
        <taxon>Dikarya</taxon>
        <taxon>Ascomycota</taxon>
        <taxon>Pezizomycotina</taxon>
        <taxon>Sordariomycetes</taxon>
        <taxon>Hypocreomycetidae</taxon>
        <taxon>Hypocreales</taxon>
        <taxon>Cordycipitaceae</taxon>
        <taxon>Akanthomyces</taxon>
    </lineage>
</organism>
<dbReference type="InterPro" id="IPR013022">
    <property type="entry name" value="Xyl_isomerase-like_TIM-brl"/>
</dbReference>
<dbReference type="InterPro" id="IPR036237">
    <property type="entry name" value="Xyl_isomerase-like_sf"/>
</dbReference>
<evidence type="ECO:0000313" key="3">
    <source>
        <dbReference type="Proteomes" id="UP001144673"/>
    </source>
</evidence>
<name>A0A9W8UP89_AKAMU</name>
<comment type="caution">
    <text evidence="2">The sequence shown here is derived from an EMBL/GenBank/DDBJ whole genome shotgun (WGS) entry which is preliminary data.</text>
</comment>
<dbReference type="EMBL" id="JAJHUN010000001">
    <property type="protein sequence ID" value="KAJ4163687.1"/>
    <property type="molecule type" value="Genomic_DNA"/>
</dbReference>
<dbReference type="KEGG" id="amus:LMH87_005398"/>
<keyword evidence="3" id="KW-1185">Reference proteome</keyword>
<feature type="domain" description="Xylose isomerase-like TIM barrel" evidence="1">
    <location>
        <begin position="26"/>
        <end position="317"/>
    </location>
</feature>
<gene>
    <name evidence="2" type="ORF">LMH87_005398</name>
</gene>
<sequence>MTCKPSICTMSLGRAFAGHSMEYKLDMAQKYGFRGIELFYEDLEYVAKVKPGQSSATKLLAAASQVRQWCDRRKLEIICLQPFMDFGGLLDREKQRQNLATIELWTELALTLGTDLILFPSSFLSVSRLSDDVAVLIKDFQDAADVGLKRTPTIRFAFEALCWGTRVSTWEDSWKIISAVNRPNFGLCVDTFNIAGQIFADPAAVDGCTRSADAAVEWSMERLMSHVDPSKIFLVQIADAERLERPLNENHTFYNVEQPARMSWSRNCRLFYGEEHLGGYLPVKRILQTVIHGLGYRGWMSFEVFHRKLTESDSTVPEYYAARASRSWAKIVRDLSLERKTPRREFYQGKERAVL</sequence>
<accession>A0A9W8UP89</accession>
<dbReference type="Gene3D" id="3.20.20.150">
    <property type="entry name" value="Divalent-metal-dependent TIM barrel enzymes"/>
    <property type="match status" value="1"/>
</dbReference>